<dbReference type="InterPro" id="IPR054696">
    <property type="entry name" value="GTP-eEF1A_C"/>
</dbReference>
<dbReference type="AlphaFoldDB" id="A0A2A6LMT7"/>
<comment type="caution">
    <text evidence="5">The sequence shown here is derived from an EMBL/GenBank/DDBJ whole genome shotgun (WGS) entry which is preliminary data.</text>
</comment>
<dbReference type="Gene3D" id="3.40.50.300">
    <property type="entry name" value="P-loop containing nucleotide triphosphate hydrolases"/>
    <property type="match status" value="1"/>
</dbReference>
<keyword evidence="1" id="KW-0547">Nucleotide-binding</keyword>
<feature type="domain" description="GTP-eEF1A C-terminal" evidence="4">
    <location>
        <begin position="176"/>
        <end position="254"/>
    </location>
</feature>
<dbReference type="InterPro" id="IPR009000">
    <property type="entry name" value="Transl_B-barrel_sf"/>
</dbReference>
<accession>A0A2A6LMT7</accession>
<evidence type="ECO:0000256" key="2">
    <source>
        <dbReference type="ARBA" id="ARBA00023134"/>
    </source>
</evidence>
<dbReference type="InterPro" id="IPR009001">
    <property type="entry name" value="Transl_elong_EF1A/Init_IF2_C"/>
</dbReference>
<gene>
    <name evidence="5" type="ORF">CO661_32435</name>
</gene>
<dbReference type="Pfam" id="PF22594">
    <property type="entry name" value="GTP-eEF1A_C"/>
    <property type="match status" value="1"/>
</dbReference>
<dbReference type="EMBL" id="NWTC01000053">
    <property type="protein sequence ID" value="PDT43881.1"/>
    <property type="molecule type" value="Genomic_DNA"/>
</dbReference>
<evidence type="ECO:0000313" key="5">
    <source>
        <dbReference type="EMBL" id="PDT43881.1"/>
    </source>
</evidence>
<dbReference type="SUPFAM" id="SSF50465">
    <property type="entry name" value="EF-Tu/eEF-1alpha/eIF2-gamma C-terminal domain"/>
    <property type="match status" value="1"/>
</dbReference>
<evidence type="ECO:0000259" key="4">
    <source>
        <dbReference type="Pfam" id="PF22594"/>
    </source>
</evidence>
<dbReference type="InterPro" id="IPR027417">
    <property type="entry name" value="P-loop_NTPase"/>
</dbReference>
<dbReference type="SUPFAM" id="SSF52540">
    <property type="entry name" value="P-loop containing nucleoside triphosphate hydrolases"/>
    <property type="match status" value="1"/>
</dbReference>
<protein>
    <recommendedName>
        <fullName evidence="4">GTP-eEF1A C-terminal domain-containing protein</fullName>
    </recommendedName>
</protein>
<feature type="region of interest" description="Disordered" evidence="3">
    <location>
        <begin position="271"/>
        <end position="291"/>
    </location>
</feature>
<dbReference type="SUPFAM" id="SSF50447">
    <property type="entry name" value="Translation proteins"/>
    <property type="match status" value="1"/>
</dbReference>
<keyword evidence="2" id="KW-0342">GTP-binding</keyword>
<dbReference type="GO" id="GO:0005525">
    <property type="term" value="F:GTP binding"/>
    <property type="evidence" value="ECO:0007669"/>
    <property type="project" value="UniProtKB-KW"/>
</dbReference>
<sequence length="291" mass="32312">MPYRHLEIVKRTFLAPETIGREKFTRELVTAAAAVNFTGVLIDCWQGILKKTRRHSYISSLLGFRHFLLAVDKIDIDFLKTIEDAPPLEQKVFRFPAQVITRPASEYCGYAGEVAFGRIAAGDHFAVAKSGQCSTIPAIIGHAAKLESTTAGQSVMLIFADHVGASPTSQHLIVAQFQAQVIWLDEPPMLPGRSHILRAWTDDRPTTLKHRLYFKDVSRDTTGYRHPTEVGVCNVSKQTPVAFNAFSDNRTTGMTDVRTRLSARAQTTSRCCAPTTSTGRPLRWTSKPGLR</sequence>
<evidence type="ECO:0000313" key="6">
    <source>
        <dbReference type="Proteomes" id="UP000220353"/>
    </source>
</evidence>
<reference evidence="5 6" key="1">
    <citation type="submission" date="2017-09" db="EMBL/GenBank/DDBJ databases">
        <title>Comparative genomics of rhizobia isolated from Phaseolus vulgaris in China.</title>
        <authorList>
            <person name="Tong W."/>
        </authorList>
    </citation>
    <scope>NUCLEOTIDE SEQUENCE [LARGE SCALE GENOMIC DNA]</scope>
    <source>
        <strain evidence="5 6">PCH1</strain>
    </source>
</reference>
<proteinExistence type="predicted"/>
<organism evidence="5 6">
    <name type="scientific">Rhizobium fredii</name>
    <name type="common">Sinorhizobium fredii</name>
    <dbReference type="NCBI Taxonomy" id="380"/>
    <lineage>
        <taxon>Bacteria</taxon>
        <taxon>Pseudomonadati</taxon>
        <taxon>Pseudomonadota</taxon>
        <taxon>Alphaproteobacteria</taxon>
        <taxon>Hyphomicrobiales</taxon>
        <taxon>Rhizobiaceae</taxon>
        <taxon>Sinorhizobium/Ensifer group</taxon>
        <taxon>Sinorhizobium</taxon>
    </lineage>
</organism>
<dbReference type="Proteomes" id="UP000220353">
    <property type="component" value="Unassembled WGS sequence"/>
</dbReference>
<evidence type="ECO:0000256" key="3">
    <source>
        <dbReference type="SAM" id="MobiDB-lite"/>
    </source>
</evidence>
<evidence type="ECO:0000256" key="1">
    <source>
        <dbReference type="ARBA" id="ARBA00022741"/>
    </source>
</evidence>
<name>A0A2A6LMT7_RHIFR</name>
<dbReference type="Gene3D" id="2.40.30.10">
    <property type="entry name" value="Translation factors"/>
    <property type="match status" value="2"/>
</dbReference>